<accession>A0ABD1YMA5</accession>
<protein>
    <submittedName>
        <fullName evidence="1">Uncharacterized protein</fullName>
    </submittedName>
</protein>
<dbReference type="AlphaFoldDB" id="A0ABD1YMA5"/>
<name>A0ABD1YMA5_9MARC</name>
<comment type="caution">
    <text evidence="1">The sequence shown here is derived from an EMBL/GenBank/DDBJ whole genome shotgun (WGS) entry which is preliminary data.</text>
</comment>
<organism evidence="1 2">
    <name type="scientific">Riccia fluitans</name>
    <dbReference type="NCBI Taxonomy" id="41844"/>
    <lineage>
        <taxon>Eukaryota</taxon>
        <taxon>Viridiplantae</taxon>
        <taxon>Streptophyta</taxon>
        <taxon>Embryophyta</taxon>
        <taxon>Marchantiophyta</taxon>
        <taxon>Marchantiopsida</taxon>
        <taxon>Marchantiidae</taxon>
        <taxon>Marchantiales</taxon>
        <taxon>Ricciaceae</taxon>
        <taxon>Riccia</taxon>
    </lineage>
</organism>
<reference evidence="1 2" key="1">
    <citation type="submission" date="2024-09" db="EMBL/GenBank/DDBJ databases">
        <title>Chromosome-scale assembly of Riccia fluitans.</title>
        <authorList>
            <person name="Paukszto L."/>
            <person name="Sawicki J."/>
            <person name="Karawczyk K."/>
            <person name="Piernik-Szablinska J."/>
            <person name="Szczecinska M."/>
            <person name="Mazdziarz M."/>
        </authorList>
    </citation>
    <scope>NUCLEOTIDE SEQUENCE [LARGE SCALE GENOMIC DNA]</scope>
    <source>
        <strain evidence="1">Rf_01</strain>
        <tissue evidence="1">Aerial parts of the thallus</tissue>
    </source>
</reference>
<proteinExistence type="predicted"/>
<gene>
    <name evidence="1" type="ORF">R1flu_015278</name>
</gene>
<keyword evidence="2" id="KW-1185">Reference proteome</keyword>
<evidence type="ECO:0000313" key="1">
    <source>
        <dbReference type="EMBL" id="KAL2630592.1"/>
    </source>
</evidence>
<sequence length="146" mass="16027">MPNEFERDILVTLGLTSSDDSGAEFEQNRNRGQFCRTVDSNIARIAAVNVIPAHLFPFDGVSGEWNPETPSLAIRSANARRWAVHQIAAAQEVKQEQAMACGRAVLIVPSLLSCALVHSTLQLQILSSPFFCLALDVTRIEKLSIH</sequence>
<dbReference type="Proteomes" id="UP001605036">
    <property type="component" value="Unassembled WGS sequence"/>
</dbReference>
<dbReference type="EMBL" id="JBHFFA010000004">
    <property type="protein sequence ID" value="KAL2630592.1"/>
    <property type="molecule type" value="Genomic_DNA"/>
</dbReference>
<evidence type="ECO:0000313" key="2">
    <source>
        <dbReference type="Proteomes" id="UP001605036"/>
    </source>
</evidence>